<dbReference type="EMBL" id="LR215973">
    <property type="protein sequence ID" value="VFB00335.1"/>
    <property type="molecule type" value="Genomic_DNA"/>
</dbReference>
<gene>
    <name evidence="1" type="ORF">NCTC10797_04130</name>
</gene>
<proteinExistence type="predicted"/>
<name>A0A4U8W6U8_9NOCA</name>
<dbReference type="Proteomes" id="UP000290439">
    <property type="component" value="Chromosome"/>
</dbReference>
<dbReference type="AlphaFoldDB" id="A0A4U8W6U8"/>
<reference evidence="1 2" key="1">
    <citation type="submission" date="2019-02" db="EMBL/GenBank/DDBJ databases">
        <authorList>
            <consortium name="Pathogen Informatics"/>
        </authorList>
    </citation>
    <scope>NUCLEOTIDE SEQUENCE [LARGE SCALE GENOMIC DNA]</scope>
    <source>
        <strain evidence="1 2">3012STDY6756504</strain>
    </source>
</reference>
<organism evidence="1 2">
    <name type="scientific">Nocardia cyriacigeorgica</name>
    <dbReference type="NCBI Taxonomy" id="135487"/>
    <lineage>
        <taxon>Bacteria</taxon>
        <taxon>Bacillati</taxon>
        <taxon>Actinomycetota</taxon>
        <taxon>Actinomycetes</taxon>
        <taxon>Mycobacteriales</taxon>
        <taxon>Nocardiaceae</taxon>
        <taxon>Nocardia</taxon>
    </lineage>
</organism>
<evidence type="ECO:0000313" key="2">
    <source>
        <dbReference type="Proteomes" id="UP000290439"/>
    </source>
</evidence>
<protein>
    <submittedName>
        <fullName evidence="1">Uncharacterized protein</fullName>
    </submittedName>
</protein>
<dbReference type="RefSeq" id="WP_130918230.1">
    <property type="nucleotide sequence ID" value="NZ_LR215973.1"/>
</dbReference>
<sequence>MPDLFYYPKINAPQSVIYQALLYWDRLVTIAPAGPVLELLTPQMRHMHEAGLYLRLPADHWPGATTTIEQALWTLTRLLDRIPADDLVPDAGPDNYVHRGKFSPGLIEELRLRGLARGQGFEVYMSAATQLCLISTAARDIARQHRRWSFEDADGTNYDIDSLYPYTDSPAAHRFAHSPFASAHNGPDAEDSLRPRLNRWILPTAFPTRGRRAAWTSRSAGCYRFPATRCGSRI</sequence>
<accession>A0A4U8W6U8</accession>
<evidence type="ECO:0000313" key="1">
    <source>
        <dbReference type="EMBL" id="VFB00335.1"/>
    </source>
</evidence>